<dbReference type="PANTHER" id="PTHR31576:SF2">
    <property type="entry name" value="TATA BOX-BINDING PROTEIN-ASSOCIATED FACTOR RNA POLYMERASE I SUBUNIT B"/>
    <property type="match status" value="1"/>
</dbReference>
<keyword evidence="12" id="KW-0396">Initiation factor</keyword>
<comment type="similarity">
    <text evidence="2">Belongs to the RRN7/TAF1B family.</text>
</comment>
<keyword evidence="9" id="KW-0539">Nucleus</keyword>
<dbReference type="InterPro" id="IPR048538">
    <property type="entry name" value="Rrn7_cyclin_C"/>
</dbReference>
<gene>
    <name evidence="12" type="primary">rrn7</name>
    <name evidence="12" type="ORF">A0J61_04855</name>
</gene>
<dbReference type="STRING" id="101091.A0A1C7NDG0"/>
<dbReference type="GO" id="GO:0042790">
    <property type="term" value="P:nucleolar large rRNA transcription by RNA polymerase I"/>
    <property type="evidence" value="ECO:0007669"/>
    <property type="project" value="TreeGrafter"/>
</dbReference>
<proteinExistence type="inferred from homology"/>
<dbReference type="Proteomes" id="UP000093000">
    <property type="component" value="Unassembled WGS sequence"/>
</dbReference>
<name>A0A1C7NDG0_9FUNG</name>
<sequence>MKRICPICHTTKFKTTSDSSLVCKYGHKLLGVQKEQQEDDTTGVRGLRRKRIKTAVDTDSDKASPAKQASDFMRIIQFTIQVVSRSMVQDLEFPKELEAVVRELWLLYLSDSKKEIYEAYLFNANLKEESDRDPTTKQDILKREVDDELDALEAHNFESSDDTTDEDDDTIVPRQGRSRRKWPRLRFSDTLVFVYLGCVYLNYPVLPNDLIRWAQEGQIPFLKMQEKIPTRTLASLSLFLTNSMTVVPSLSFVVKRAYELSTSFLLNCKLSFPPLNVPLYIDRFCNQFLLPVEGFYYTLCIFQQYRQRYAIDLHLVNRHYRLTQVSTILMACVLVTVKIMYGVGTDHCGFDRQKRSQHNLGVTKEDWIKQIHANLERWKSIQDNRDNLSTLIQYIRNTSTASRTTAHPGDRNNILLNLFNQTSTIRSSQTETKSILRDLFLSTHHLTDSLPNGNSDNVGDLPLIEEGAFYYARKSGFGPSDYLDVIQLANLITGETANTSIESTLKIIDRIFESSSQVKTIHTSLYNARFVA</sequence>
<evidence type="ECO:0000256" key="5">
    <source>
        <dbReference type="ARBA" id="ARBA00022833"/>
    </source>
</evidence>
<accession>A0A1C7NDG0</accession>
<keyword evidence="4" id="KW-0863">Zinc-finger</keyword>
<evidence type="ECO:0000313" key="13">
    <source>
        <dbReference type="Proteomes" id="UP000093000"/>
    </source>
</evidence>
<evidence type="ECO:0000256" key="8">
    <source>
        <dbReference type="ARBA" id="ARBA00023163"/>
    </source>
</evidence>
<feature type="domain" description="Rrn7/TAF1B N-terminal cyclin" evidence="10">
    <location>
        <begin position="84"/>
        <end position="230"/>
    </location>
</feature>
<evidence type="ECO:0000256" key="4">
    <source>
        <dbReference type="ARBA" id="ARBA00022771"/>
    </source>
</evidence>
<dbReference type="EMBL" id="LUGH01000247">
    <property type="protein sequence ID" value="OBZ87098.1"/>
    <property type="molecule type" value="Genomic_DNA"/>
</dbReference>
<comment type="subcellular location">
    <subcellularLocation>
        <location evidence="1">Nucleus</location>
        <location evidence="1">Nucleolus</location>
    </subcellularLocation>
</comment>
<dbReference type="InterPro" id="IPR048540">
    <property type="entry name" value="Rrn7_cyclin_N"/>
</dbReference>
<dbReference type="Pfam" id="PF20645">
    <property type="entry name" value="Rrn7_cyclin_C"/>
    <property type="match status" value="1"/>
</dbReference>
<dbReference type="PANTHER" id="PTHR31576">
    <property type="entry name" value="TATA BOX-BINDING PROTEIN-ASSOCIATED FACTOR RNA POLYMERASE I SUBUNIT B"/>
    <property type="match status" value="1"/>
</dbReference>
<dbReference type="GO" id="GO:0003743">
    <property type="term" value="F:translation initiation factor activity"/>
    <property type="evidence" value="ECO:0007669"/>
    <property type="project" value="UniProtKB-KW"/>
</dbReference>
<dbReference type="InterPro" id="IPR033599">
    <property type="entry name" value="TAF1B/Rrn7"/>
</dbReference>
<keyword evidence="12" id="KW-0648">Protein biosynthesis</keyword>
<dbReference type="GO" id="GO:0001164">
    <property type="term" value="F:RNA polymerase I core promoter sequence-specific DNA binding"/>
    <property type="evidence" value="ECO:0007669"/>
    <property type="project" value="InterPro"/>
</dbReference>
<keyword evidence="13" id="KW-1185">Reference proteome</keyword>
<evidence type="ECO:0000256" key="6">
    <source>
        <dbReference type="ARBA" id="ARBA00023015"/>
    </source>
</evidence>
<keyword evidence="6" id="KW-0805">Transcription regulation</keyword>
<dbReference type="FunCoup" id="A0A1C7NDG0">
    <property type="interactions" value="65"/>
</dbReference>
<dbReference type="Pfam" id="PF20644">
    <property type="entry name" value="Rrn7_cyclin_N"/>
    <property type="match status" value="1"/>
</dbReference>
<feature type="domain" description="Rrn7/TAF1B C-terminal cyclin" evidence="11">
    <location>
        <begin position="247"/>
        <end position="388"/>
    </location>
</feature>
<evidence type="ECO:0000256" key="1">
    <source>
        <dbReference type="ARBA" id="ARBA00004604"/>
    </source>
</evidence>
<dbReference type="AlphaFoldDB" id="A0A1C7NDG0"/>
<evidence type="ECO:0000259" key="10">
    <source>
        <dbReference type="Pfam" id="PF20644"/>
    </source>
</evidence>
<keyword evidence="5" id="KW-0862">Zinc</keyword>
<evidence type="ECO:0000256" key="2">
    <source>
        <dbReference type="ARBA" id="ARBA00006899"/>
    </source>
</evidence>
<evidence type="ECO:0000259" key="11">
    <source>
        <dbReference type="Pfam" id="PF20645"/>
    </source>
</evidence>
<dbReference type="GO" id="GO:0070860">
    <property type="term" value="C:RNA polymerase I core factor complex"/>
    <property type="evidence" value="ECO:0007669"/>
    <property type="project" value="InterPro"/>
</dbReference>
<comment type="caution">
    <text evidence="12">The sequence shown here is derived from an EMBL/GenBank/DDBJ whole genome shotgun (WGS) entry which is preliminary data.</text>
</comment>
<dbReference type="OrthoDB" id="428577at2759"/>
<dbReference type="InParanoid" id="A0A1C7NDG0"/>
<evidence type="ECO:0000313" key="12">
    <source>
        <dbReference type="EMBL" id="OBZ87098.1"/>
    </source>
</evidence>
<keyword evidence="3" id="KW-0479">Metal-binding</keyword>
<protein>
    <submittedName>
        <fullName evidence="12">RNA polymerase I-specific transcription initiation factor rrn7</fullName>
    </submittedName>
</protein>
<keyword evidence="8" id="KW-0804">Transcription</keyword>
<evidence type="ECO:0000256" key="9">
    <source>
        <dbReference type="ARBA" id="ARBA00023242"/>
    </source>
</evidence>
<evidence type="ECO:0000256" key="3">
    <source>
        <dbReference type="ARBA" id="ARBA00022723"/>
    </source>
</evidence>
<evidence type="ECO:0000256" key="7">
    <source>
        <dbReference type="ARBA" id="ARBA00023125"/>
    </source>
</evidence>
<reference evidence="12 13" key="1">
    <citation type="submission" date="2016-03" db="EMBL/GenBank/DDBJ databases">
        <title>Choanephora cucurbitarum.</title>
        <authorList>
            <person name="Min B."/>
            <person name="Park H."/>
            <person name="Park J.-H."/>
            <person name="Shin H.-D."/>
            <person name="Choi I.-G."/>
        </authorList>
    </citation>
    <scope>NUCLEOTIDE SEQUENCE [LARGE SCALE GENOMIC DNA]</scope>
    <source>
        <strain evidence="12 13">KUS-F28377</strain>
    </source>
</reference>
<organism evidence="12 13">
    <name type="scientific">Choanephora cucurbitarum</name>
    <dbReference type="NCBI Taxonomy" id="101091"/>
    <lineage>
        <taxon>Eukaryota</taxon>
        <taxon>Fungi</taxon>
        <taxon>Fungi incertae sedis</taxon>
        <taxon>Mucoromycota</taxon>
        <taxon>Mucoromycotina</taxon>
        <taxon>Mucoromycetes</taxon>
        <taxon>Mucorales</taxon>
        <taxon>Mucorineae</taxon>
        <taxon>Choanephoraceae</taxon>
        <taxon>Choanephoroideae</taxon>
        <taxon>Choanephora</taxon>
    </lineage>
</organism>
<dbReference type="GO" id="GO:0008270">
    <property type="term" value="F:zinc ion binding"/>
    <property type="evidence" value="ECO:0007669"/>
    <property type="project" value="UniProtKB-KW"/>
</dbReference>
<keyword evidence="7" id="KW-0238">DNA-binding</keyword>